<dbReference type="GO" id="GO:0016787">
    <property type="term" value="F:hydrolase activity"/>
    <property type="evidence" value="ECO:0007669"/>
    <property type="project" value="InterPro"/>
</dbReference>
<dbReference type="AlphaFoldDB" id="A0AAW5IK07"/>
<reference evidence="4" key="1">
    <citation type="submission" date="2022-07" db="EMBL/GenBank/DDBJ databases">
        <title>Prevotella copri.</title>
        <authorList>
            <person name="Yang C."/>
        </authorList>
    </citation>
    <scope>NUCLEOTIDE SEQUENCE</scope>
    <source>
        <strain evidence="4">HF2107</strain>
    </source>
</reference>
<dbReference type="EMBL" id="JANDWZ010000009">
    <property type="protein sequence ID" value="MCP9564138.1"/>
    <property type="molecule type" value="Genomic_DNA"/>
</dbReference>
<gene>
    <name evidence="4" type="ORF">NNC64_06080</name>
</gene>
<evidence type="ECO:0000259" key="3">
    <source>
        <dbReference type="Pfam" id="PF13538"/>
    </source>
</evidence>
<name>A0AAW5IK07_9BACT</name>
<dbReference type="InterPro" id="IPR000212">
    <property type="entry name" value="DNA_helicase_UvrD/REP"/>
</dbReference>
<dbReference type="PANTHER" id="PTHR11070">
    <property type="entry name" value="UVRD / RECB / PCRA DNA HELICASE FAMILY MEMBER"/>
    <property type="match status" value="1"/>
</dbReference>
<dbReference type="InterPro" id="IPR006935">
    <property type="entry name" value="Helicase/UvrB_N"/>
</dbReference>
<feature type="domain" description="Helicase/UvrB N-terminal" evidence="2">
    <location>
        <begin position="163"/>
        <end position="325"/>
    </location>
</feature>
<dbReference type="Proteomes" id="UP001205531">
    <property type="component" value="Unassembled WGS sequence"/>
</dbReference>
<dbReference type="GO" id="GO:0003677">
    <property type="term" value="F:DNA binding"/>
    <property type="evidence" value="ECO:0007669"/>
    <property type="project" value="InterPro"/>
</dbReference>
<dbReference type="Gene3D" id="3.40.50.300">
    <property type="entry name" value="P-loop containing nucleotide triphosphate hydrolases"/>
    <property type="match status" value="1"/>
</dbReference>
<dbReference type="GO" id="GO:0000725">
    <property type="term" value="P:recombinational repair"/>
    <property type="evidence" value="ECO:0007669"/>
    <property type="project" value="TreeGrafter"/>
</dbReference>
<dbReference type="InterPro" id="IPR027785">
    <property type="entry name" value="UvrD-like_helicase_C"/>
</dbReference>
<evidence type="ECO:0000313" key="5">
    <source>
        <dbReference type="Proteomes" id="UP001205531"/>
    </source>
</evidence>
<dbReference type="InterPro" id="IPR027417">
    <property type="entry name" value="P-loop_NTPase"/>
</dbReference>
<comment type="caution">
    <text evidence="4">The sequence shown here is derived from an EMBL/GenBank/DDBJ whole genome shotgun (WGS) entry which is preliminary data.</text>
</comment>
<accession>A0AAW5IK07</accession>
<keyword evidence="4" id="KW-0067">ATP-binding</keyword>
<dbReference type="Pfam" id="PF13538">
    <property type="entry name" value="UvrD_C_2"/>
    <property type="match status" value="1"/>
</dbReference>
<dbReference type="GO" id="GO:0043138">
    <property type="term" value="F:3'-5' DNA helicase activity"/>
    <property type="evidence" value="ECO:0007669"/>
    <property type="project" value="TreeGrafter"/>
</dbReference>
<feature type="domain" description="UvrD-like helicase C-terminal" evidence="3">
    <location>
        <begin position="516"/>
        <end position="560"/>
    </location>
</feature>
<sequence length="663" mass="78181">MTTYFYCDIEDSFQQYRDRLEQYAIQHKQNIYMLRMPKNDVNDYDEYNCFMLLSPTYKVTLVNVSENAEDFHDYCDDVEDAVSYLYTKYEYKKELGRFRTFFSELKEEVEDIVSLDNLDKFFQGISLRDSALKRYSTIVVSLCTGSINDINRVKAGVPQTLLQKVKQKIQLFDADQTRFIYQNLDKKRIRIQGLSGTGKTELLLHKLKELYTKDSNLRIFVTCHNKILADALSSKIPKFFNFMKVSQQIEWNERLWCTNAWGRYGDENSGFYRYLCQFYDLIYYRYNKFTSFDSVCRNAVNEIKQLKSKGDFKFAFDYMLVDECQDFPESFFELCELVVKKQVYMAGDIFQSIFEEHKISDYTADYFLTKCYRTDPKTLMFAHAMGLGLFEHNKLRWLKQVDWEACGYTYADQGNFIELSREPVVRFQDIDNQYKSVEITPFEIEQVGKSVCGIIKKIQEDNEDVTVNDICVILLDDEEYIYSWADLIESWISVEFKWEANKAYISKHTIRDTLLISNRNNVKGLEYPFVICVTKGFVANVQYRNSLYTMLTRSFLKSYLLISNRELKNIEVLSQNYDAINKTHKLILKKPSEDELAKIETSFKRMSNNRPLADEIRDMLKAKGIPAKQVEMLVKMALDLGWQNLSLEELEENVNKLVSLSNF</sequence>
<evidence type="ECO:0000313" key="4">
    <source>
        <dbReference type="EMBL" id="MCP9564138.1"/>
    </source>
</evidence>
<organism evidence="4 5">
    <name type="scientific">Segatella copri</name>
    <dbReference type="NCBI Taxonomy" id="165179"/>
    <lineage>
        <taxon>Bacteria</taxon>
        <taxon>Pseudomonadati</taxon>
        <taxon>Bacteroidota</taxon>
        <taxon>Bacteroidia</taxon>
        <taxon>Bacteroidales</taxon>
        <taxon>Prevotellaceae</taxon>
        <taxon>Segatella</taxon>
    </lineage>
</organism>
<dbReference type="GO" id="GO:0005524">
    <property type="term" value="F:ATP binding"/>
    <property type="evidence" value="ECO:0007669"/>
    <property type="project" value="UniProtKB-KW"/>
</dbReference>
<dbReference type="Pfam" id="PF04851">
    <property type="entry name" value="ResIII"/>
    <property type="match status" value="1"/>
</dbReference>
<protein>
    <recommendedName>
        <fullName evidence="1">DNA 3'-5' helicase II</fullName>
    </recommendedName>
</protein>
<dbReference type="SUPFAM" id="SSF52540">
    <property type="entry name" value="P-loop containing nucleoside triphosphate hydrolases"/>
    <property type="match status" value="1"/>
</dbReference>
<keyword evidence="4" id="KW-0547">Nucleotide-binding</keyword>
<dbReference type="PANTHER" id="PTHR11070:SF2">
    <property type="entry name" value="ATP-DEPENDENT DNA HELICASE SRS2"/>
    <property type="match status" value="1"/>
</dbReference>
<proteinExistence type="predicted"/>
<evidence type="ECO:0000256" key="1">
    <source>
        <dbReference type="ARBA" id="ARBA00034923"/>
    </source>
</evidence>
<evidence type="ECO:0000259" key="2">
    <source>
        <dbReference type="Pfam" id="PF04851"/>
    </source>
</evidence>
<dbReference type="RefSeq" id="WP_254951619.1">
    <property type="nucleotide sequence ID" value="NZ_JANDWY010000010.1"/>
</dbReference>